<proteinExistence type="predicted"/>
<gene>
    <name evidence="1" type="ORF">FMOSSE_LOCUS15749</name>
</gene>
<name>A0A9N9IF87_FUNMO</name>
<accession>A0A9N9IF87</accession>
<sequence length="52" mass="5926">TKPIKISSAIDHHPFTNGVKFTFQYFKFLDPTDYDGNHHARIICEIAMGQSS</sequence>
<dbReference type="AlphaFoldDB" id="A0A9N9IF87"/>
<feature type="non-terminal residue" evidence="1">
    <location>
        <position position="52"/>
    </location>
</feature>
<evidence type="ECO:0000313" key="2">
    <source>
        <dbReference type="Proteomes" id="UP000789375"/>
    </source>
</evidence>
<dbReference type="EMBL" id="CAJVPP010017675">
    <property type="protein sequence ID" value="CAG8733239.1"/>
    <property type="molecule type" value="Genomic_DNA"/>
</dbReference>
<keyword evidence="2" id="KW-1185">Reference proteome</keyword>
<organism evidence="1 2">
    <name type="scientific">Funneliformis mosseae</name>
    <name type="common">Endomycorrhizal fungus</name>
    <name type="synonym">Glomus mosseae</name>
    <dbReference type="NCBI Taxonomy" id="27381"/>
    <lineage>
        <taxon>Eukaryota</taxon>
        <taxon>Fungi</taxon>
        <taxon>Fungi incertae sedis</taxon>
        <taxon>Mucoromycota</taxon>
        <taxon>Glomeromycotina</taxon>
        <taxon>Glomeromycetes</taxon>
        <taxon>Glomerales</taxon>
        <taxon>Glomeraceae</taxon>
        <taxon>Funneliformis</taxon>
    </lineage>
</organism>
<evidence type="ECO:0000313" key="1">
    <source>
        <dbReference type="EMBL" id="CAG8733239.1"/>
    </source>
</evidence>
<comment type="caution">
    <text evidence="1">The sequence shown here is derived from an EMBL/GenBank/DDBJ whole genome shotgun (WGS) entry which is preliminary data.</text>
</comment>
<protein>
    <submittedName>
        <fullName evidence="1">11876_t:CDS:1</fullName>
    </submittedName>
</protein>
<reference evidence="1" key="1">
    <citation type="submission" date="2021-06" db="EMBL/GenBank/DDBJ databases">
        <authorList>
            <person name="Kallberg Y."/>
            <person name="Tangrot J."/>
            <person name="Rosling A."/>
        </authorList>
    </citation>
    <scope>NUCLEOTIDE SEQUENCE</scope>
    <source>
        <strain evidence="1">87-6 pot B 2015</strain>
    </source>
</reference>
<feature type="non-terminal residue" evidence="1">
    <location>
        <position position="1"/>
    </location>
</feature>
<dbReference type="Proteomes" id="UP000789375">
    <property type="component" value="Unassembled WGS sequence"/>
</dbReference>